<evidence type="ECO:0000313" key="2">
    <source>
        <dbReference type="Proteomes" id="UP000789759"/>
    </source>
</evidence>
<dbReference type="EMBL" id="CAJVQA010005203">
    <property type="protein sequence ID" value="CAG8615434.1"/>
    <property type="molecule type" value="Genomic_DNA"/>
</dbReference>
<gene>
    <name evidence="1" type="ORF">CPELLU_LOCUS7659</name>
</gene>
<comment type="caution">
    <text evidence="1">The sequence shown here is derived from an EMBL/GenBank/DDBJ whole genome shotgun (WGS) entry which is preliminary data.</text>
</comment>
<dbReference type="Proteomes" id="UP000789759">
    <property type="component" value="Unassembled WGS sequence"/>
</dbReference>
<proteinExistence type="predicted"/>
<reference evidence="1" key="1">
    <citation type="submission" date="2021-06" db="EMBL/GenBank/DDBJ databases">
        <authorList>
            <person name="Kallberg Y."/>
            <person name="Tangrot J."/>
            <person name="Rosling A."/>
        </authorList>
    </citation>
    <scope>NUCLEOTIDE SEQUENCE</scope>
    <source>
        <strain evidence="1">FL966</strain>
    </source>
</reference>
<keyword evidence="2" id="KW-1185">Reference proteome</keyword>
<dbReference type="AlphaFoldDB" id="A0A9N9CTF0"/>
<name>A0A9N9CTF0_9GLOM</name>
<dbReference type="OrthoDB" id="2476327at2759"/>
<accession>A0A9N9CTF0</accession>
<evidence type="ECO:0000313" key="1">
    <source>
        <dbReference type="EMBL" id="CAG8615434.1"/>
    </source>
</evidence>
<protein>
    <submittedName>
        <fullName evidence="1">14311_t:CDS:1</fullName>
    </submittedName>
</protein>
<sequence>MFDRLIYKDEDLNKAESLTIYLINIDELSTEVQDESTVIKQLEKFIQTNFLDKEERKKKLEFFRKKELLFINNIQKLEKTNVIIY</sequence>
<organism evidence="1 2">
    <name type="scientific">Cetraspora pellucida</name>
    <dbReference type="NCBI Taxonomy" id="1433469"/>
    <lineage>
        <taxon>Eukaryota</taxon>
        <taxon>Fungi</taxon>
        <taxon>Fungi incertae sedis</taxon>
        <taxon>Mucoromycota</taxon>
        <taxon>Glomeromycotina</taxon>
        <taxon>Glomeromycetes</taxon>
        <taxon>Diversisporales</taxon>
        <taxon>Gigasporaceae</taxon>
        <taxon>Cetraspora</taxon>
    </lineage>
</organism>